<dbReference type="SUPFAM" id="SSF51735">
    <property type="entry name" value="NAD(P)-binding Rossmann-fold domains"/>
    <property type="match status" value="2"/>
</dbReference>
<dbReference type="PANTHER" id="PTHR45024:SF2">
    <property type="entry name" value="SCP2 DOMAIN-CONTAINING PROTEIN"/>
    <property type="match status" value="1"/>
</dbReference>
<evidence type="ECO:0000313" key="12">
    <source>
        <dbReference type="Proteomes" id="UP000070444"/>
    </source>
</evidence>
<dbReference type="PANTHER" id="PTHR45024">
    <property type="entry name" value="DEHYDROGENASES, SHORT CHAIN"/>
    <property type="match status" value="1"/>
</dbReference>
<dbReference type="Pfam" id="PF22622">
    <property type="entry name" value="MFE-2_hydrat-2_N"/>
    <property type="match status" value="1"/>
</dbReference>
<dbReference type="Gene3D" id="3.10.129.10">
    <property type="entry name" value="Hotdog Thioesterase"/>
    <property type="match status" value="1"/>
</dbReference>
<dbReference type="FunFam" id="3.40.50.720:FF:000084">
    <property type="entry name" value="Short-chain dehydrogenase reductase"/>
    <property type="match status" value="1"/>
</dbReference>
<dbReference type="Gene3D" id="1.10.287.4290">
    <property type="match status" value="1"/>
</dbReference>
<dbReference type="Gene3D" id="3.40.50.720">
    <property type="entry name" value="NAD(P)-binding Rossmann-like Domain"/>
    <property type="match status" value="2"/>
</dbReference>
<dbReference type="Proteomes" id="UP000070444">
    <property type="component" value="Unassembled WGS sequence"/>
</dbReference>
<dbReference type="PRINTS" id="PR00081">
    <property type="entry name" value="GDHRDH"/>
</dbReference>
<dbReference type="CDD" id="cd05353">
    <property type="entry name" value="hydroxyacyl-CoA-like_DH_SDR_c-like"/>
    <property type="match status" value="2"/>
</dbReference>
<evidence type="ECO:0000256" key="6">
    <source>
        <dbReference type="ARBA" id="ARBA00023002"/>
    </source>
</evidence>
<feature type="non-terminal residue" evidence="11">
    <location>
        <position position="1"/>
    </location>
</feature>
<protein>
    <submittedName>
        <fullName evidence="11">Peroxisomal hydratase-dehydrogenase-epimerase-like protein</fullName>
    </submittedName>
</protein>
<keyword evidence="5" id="KW-0521">NADP</keyword>
<dbReference type="InterPro" id="IPR057326">
    <property type="entry name" value="KR_dom"/>
</dbReference>
<evidence type="ECO:0000256" key="1">
    <source>
        <dbReference type="ARBA" id="ARBA00004275"/>
    </source>
</evidence>
<dbReference type="SMART" id="SM00822">
    <property type="entry name" value="PKS_KR"/>
    <property type="match status" value="1"/>
</dbReference>
<evidence type="ECO:0000256" key="3">
    <source>
        <dbReference type="ARBA" id="ARBA00006484"/>
    </source>
</evidence>
<dbReference type="InterPro" id="IPR036291">
    <property type="entry name" value="NAD(P)-bd_dom_sf"/>
</dbReference>
<dbReference type="GO" id="GO:0004300">
    <property type="term" value="F:enoyl-CoA hydratase activity"/>
    <property type="evidence" value="ECO:0007669"/>
    <property type="project" value="UniProtKB-ARBA"/>
</dbReference>
<dbReference type="PRINTS" id="PR00080">
    <property type="entry name" value="SDRFAMILY"/>
</dbReference>
<evidence type="ECO:0000256" key="4">
    <source>
        <dbReference type="ARBA" id="ARBA00022832"/>
    </source>
</evidence>
<evidence type="ECO:0000313" key="11">
    <source>
        <dbReference type="EMBL" id="KXN74639.1"/>
    </source>
</evidence>
<dbReference type="Pfam" id="PF00106">
    <property type="entry name" value="adh_short"/>
    <property type="match status" value="2"/>
</dbReference>
<gene>
    <name evidence="11" type="ORF">CONCODRAFT_34332</name>
</gene>
<keyword evidence="8" id="KW-0576">Peroxisome</keyword>
<proteinExistence type="inferred from homology"/>
<accession>A0A137PI31</accession>
<feature type="domain" description="Ketoreductase" evidence="10">
    <location>
        <begin position="249"/>
        <end position="424"/>
    </location>
</feature>
<dbReference type="InterPro" id="IPR002347">
    <property type="entry name" value="SDR_fam"/>
</dbReference>
<evidence type="ECO:0000256" key="7">
    <source>
        <dbReference type="ARBA" id="ARBA00023098"/>
    </source>
</evidence>
<dbReference type="InterPro" id="IPR054357">
    <property type="entry name" value="MFE-2_N"/>
</dbReference>
<keyword evidence="4" id="KW-0276">Fatty acid metabolism</keyword>
<dbReference type="Pfam" id="PF01575">
    <property type="entry name" value="MaoC_dehydratas"/>
    <property type="match status" value="1"/>
</dbReference>
<dbReference type="OMA" id="GKTRWQR"/>
<comment type="pathway">
    <text evidence="2">Lipid metabolism; fatty acid beta-oxidation.</text>
</comment>
<dbReference type="OrthoDB" id="3592703at2759"/>
<dbReference type="GO" id="GO:0005777">
    <property type="term" value="C:peroxisome"/>
    <property type="evidence" value="ECO:0007669"/>
    <property type="project" value="UniProtKB-SubCell"/>
</dbReference>
<comment type="similarity">
    <text evidence="3">Belongs to the short-chain dehydrogenases/reductases (SDR) family.</text>
</comment>
<organism evidence="11 12">
    <name type="scientific">Conidiobolus coronatus (strain ATCC 28846 / CBS 209.66 / NRRL 28638)</name>
    <name type="common">Delacroixia coronata</name>
    <dbReference type="NCBI Taxonomy" id="796925"/>
    <lineage>
        <taxon>Eukaryota</taxon>
        <taxon>Fungi</taxon>
        <taxon>Fungi incertae sedis</taxon>
        <taxon>Zoopagomycota</taxon>
        <taxon>Entomophthoromycotina</taxon>
        <taxon>Entomophthoromycetes</taxon>
        <taxon>Entomophthorales</taxon>
        <taxon>Ancylistaceae</taxon>
        <taxon>Conidiobolus</taxon>
    </lineage>
</organism>
<keyword evidence="6" id="KW-0560">Oxidoreductase</keyword>
<dbReference type="AlphaFoldDB" id="A0A137PI31"/>
<evidence type="ECO:0000256" key="5">
    <source>
        <dbReference type="ARBA" id="ARBA00022857"/>
    </source>
</evidence>
<dbReference type="PROSITE" id="PS00061">
    <property type="entry name" value="ADH_SHORT"/>
    <property type="match status" value="1"/>
</dbReference>
<dbReference type="GO" id="GO:0016491">
    <property type="term" value="F:oxidoreductase activity"/>
    <property type="evidence" value="ECO:0007669"/>
    <property type="project" value="UniProtKB-KW"/>
</dbReference>
<dbReference type="CDD" id="cd03448">
    <property type="entry name" value="HDE_HSD"/>
    <property type="match status" value="1"/>
</dbReference>
<keyword evidence="12" id="KW-1185">Reference proteome</keyword>
<sequence length="832" mass="90114">AADVVVEEIKKLGGKAVANYDSVEFGQKIVDTAIKAFGGVHILINNAGILRDKSILKMTDQDFDLVYKVHLFGTYSVTKAAWPHFNKQKYGRIINTSSAVGLYGNFGQINYSAAKGGIIGFSNTCALEGENKNILSNVVAPNAGTRMTKGVFPDELHEMFKPDYIAPLVGLLASEECPSNGAVYESGSCKISKVRWQRSQGATLSTIPDFNPMMLLHGEQYVEIFKPLQAEATLSAKGSVVEVLDKGKSAVVVVGGTGLGKIYALLLAERGAKVVINDLGDAVVEEIKKFGGKAVANHDSVEFGQKVVDTAIKAFGGVHILVNNAGILRDKSIVKMTDQDFDLVYKVHLFGTYSVTKAAWSHFSKQKYGRIINTSSAVGLYGNFGQINYSAAKGGIIGFTNTIALEGESKNILSNVVAPNAGTAMTKGVFPDELHEMFKPDYIAPLVGLLASEECPSNGAIFESGSCKISKVRWQRSQGVALPPNNITADHIKENWGAITNFENDVSNPSSISESFQHFYEQYSLQAEKLKSQGESKSTSGSGHPNEFPYTKKDTILYNIGLGATRNELNYVYENDDSLLPLPTFPVIHALGAATEVDFSEAIPEFNPMMLLHGEQYVEIFKPLPAEGTLSAKGNIIEVLDKGKSAVVVVGGTGVDINTGEKMYYSEFTAVIRGSGGFGGKTKGTDRGPATAANIAPSRKPDVVASYKTSEDLAILYRLNGDYNPLHIDPQMSAVGGFDVPILHGLCTFGISVKQIVDKLGKSNPASVHRMKTRFAKHVFPGETLEVRMWKDDSNPKKVIFQTYVKERDAIVLNNSAVEFFEEVHFPPKSHL</sequence>
<keyword evidence="7" id="KW-0443">Lipid metabolism</keyword>
<dbReference type="EMBL" id="KQ964421">
    <property type="protein sequence ID" value="KXN74639.1"/>
    <property type="molecule type" value="Genomic_DNA"/>
</dbReference>
<reference evidence="11 12" key="1">
    <citation type="journal article" date="2015" name="Genome Biol. Evol.">
        <title>Phylogenomic analyses indicate that early fungi evolved digesting cell walls of algal ancestors of land plants.</title>
        <authorList>
            <person name="Chang Y."/>
            <person name="Wang S."/>
            <person name="Sekimoto S."/>
            <person name="Aerts A.L."/>
            <person name="Choi C."/>
            <person name="Clum A."/>
            <person name="LaButti K.M."/>
            <person name="Lindquist E.A."/>
            <person name="Yee Ngan C."/>
            <person name="Ohm R.A."/>
            <person name="Salamov A.A."/>
            <person name="Grigoriev I.V."/>
            <person name="Spatafora J.W."/>
            <person name="Berbee M.L."/>
        </authorList>
    </citation>
    <scope>NUCLEOTIDE SEQUENCE [LARGE SCALE GENOMIC DNA]</scope>
    <source>
        <strain evidence="11 12">NRRL 28638</strain>
    </source>
</reference>
<evidence type="ECO:0000256" key="8">
    <source>
        <dbReference type="ARBA" id="ARBA00023140"/>
    </source>
</evidence>
<evidence type="ECO:0000256" key="2">
    <source>
        <dbReference type="ARBA" id="ARBA00005005"/>
    </source>
</evidence>
<evidence type="ECO:0000259" key="10">
    <source>
        <dbReference type="SMART" id="SM00822"/>
    </source>
</evidence>
<evidence type="ECO:0000256" key="9">
    <source>
        <dbReference type="ARBA" id="ARBA00023239"/>
    </source>
</evidence>
<dbReference type="SUPFAM" id="SSF54637">
    <property type="entry name" value="Thioesterase/thiol ester dehydrase-isomerase"/>
    <property type="match status" value="3"/>
</dbReference>
<dbReference type="STRING" id="796925.A0A137PI31"/>
<dbReference type="InterPro" id="IPR051687">
    <property type="entry name" value="Peroxisomal_Beta-Oxidation"/>
</dbReference>
<dbReference type="UniPathway" id="UPA00659"/>
<comment type="subcellular location">
    <subcellularLocation>
        <location evidence="1">Peroxisome</location>
    </subcellularLocation>
</comment>
<name>A0A137PI31_CONC2</name>
<dbReference type="InterPro" id="IPR002539">
    <property type="entry name" value="MaoC-like_dom"/>
</dbReference>
<keyword evidence="9" id="KW-0456">Lyase</keyword>
<dbReference type="InterPro" id="IPR020904">
    <property type="entry name" value="Sc_DH/Rdtase_CS"/>
</dbReference>
<dbReference type="InterPro" id="IPR029069">
    <property type="entry name" value="HotDog_dom_sf"/>
</dbReference>
<dbReference type="GO" id="GO:0006635">
    <property type="term" value="P:fatty acid beta-oxidation"/>
    <property type="evidence" value="ECO:0007669"/>
    <property type="project" value="UniProtKB-UniPathway"/>
</dbReference>